<keyword evidence="4" id="KW-1185">Reference proteome</keyword>
<dbReference type="InterPro" id="IPR036890">
    <property type="entry name" value="HATPase_C_sf"/>
</dbReference>
<keyword evidence="1" id="KW-0808">Transferase</keyword>
<keyword evidence="1" id="KW-0723">Serine/threonine-protein kinase</keyword>
<dbReference type="AlphaFoldDB" id="A0A2V5KK70"/>
<evidence type="ECO:0000256" key="1">
    <source>
        <dbReference type="ARBA" id="ARBA00022527"/>
    </source>
</evidence>
<gene>
    <name evidence="3" type="ORF">DLM86_11635</name>
</gene>
<protein>
    <submittedName>
        <fullName evidence="3">ATP-binding protein</fullName>
    </submittedName>
</protein>
<proteinExistence type="predicted"/>
<keyword evidence="3" id="KW-0547">Nucleotide-binding</keyword>
<evidence type="ECO:0000259" key="2">
    <source>
        <dbReference type="Pfam" id="PF13581"/>
    </source>
</evidence>
<dbReference type="GO" id="GO:0004674">
    <property type="term" value="F:protein serine/threonine kinase activity"/>
    <property type="evidence" value="ECO:0007669"/>
    <property type="project" value="UniProtKB-KW"/>
</dbReference>
<dbReference type="PANTHER" id="PTHR35526">
    <property type="entry name" value="ANTI-SIGMA-F FACTOR RSBW-RELATED"/>
    <property type="match status" value="1"/>
</dbReference>
<name>A0A2V5KK70_9BACL</name>
<organism evidence="3 4">
    <name type="scientific">Paenibacillus flagellatus</name>
    <dbReference type="NCBI Taxonomy" id="2211139"/>
    <lineage>
        <taxon>Bacteria</taxon>
        <taxon>Bacillati</taxon>
        <taxon>Bacillota</taxon>
        <taxon>Bacilli</taxon>
        <taxon>Bacillales</taxon>
        <taxon>Paenibacillaceae</taxon>
        <taxon>Paenibacillus</taxon>
    </lineage>
</organism>
<dbReference type="Gene3D" id="3.30.565.10">
    <property type="entry name" value="Histidine kinase-like ATPase, C-terminal domain"/>
    <property type="match status" value="1"/>
</dbReference>
<evidence type="ECO:0000313" key="4">
    <source>
        <dbReference type="Proteomes" id="UP000247476"/>
    </source>
</evidence>
<accession>A0A2V5KK70</accession>
<dbReference type="InterPro" id="IPR003594">
    <property type="entry name" value="HATPase_dom"/>
</dbReference>
<dbReference type="PANTHER" id="PTHR35526:SF6">
    <property type="entry name" value="SLR1861 PROTEIN"/>
    <property type="match status" value="1"/>
</dbReference>
<sequence>MGLTTRSLHLVNELKELDRLRSFLADSAGAYSLDDRTLYRLNLICDELVTNIVSYGYGEGEKGTRRIEVSLTGRPDGVEIRIADDGVPFDPLSRPAPDLSADVDERGIGGLGIHFAKTLTDAALYTREGERNVLRLTIKRLMPDEERTG</sequence>
<dbReference type="GO" id="GO:0005524">
    <property type="term" value="F:ATP binding"/>
    <property type="evidence" value="ECO:0007669"/>
    <property type="project" value="UniProtKB-KW"/>
</dbReference>
<reference evidence="3 4" key="1">
    <citation type="submission" date="2018-05" db="EMBL/GenBank/DDBJ databases">
        <title>Paenibacillus flagellatus sp. nov., isolated from selenium mineral soil.</title>
        <authorList>
            <person name="Dai X."/>
        </authorList>
    </citation>
    <scope>NUCLEOTIDE SEQUENCE [LARGE SCALE GENOMIC DNA]</scope>
    <source>
        <strain evidence="3 4">DXL2</strain>
    </source>
</reference>
<comment type="caution">
    <text evidence="3">The sequence shown here is derived from an EMBL/GenBank/DDBJ whole genome shotgun (WGS) entry which is preliminary data.</text>
</comment>
<dbReference type="Proteomes" id="UP000247476">
    <property type="component" value="Unassembled WGS sequence"/>
</dbReference>
<dbReference type="SUPFAM" id="SSF55874">
    <property type="entry name" value="ATPase domain of HSP90 chaperone/DNA topoisomerase II/histidine kinase"/>
    <property type="match status" value="1"/>
</dbReference>
<keyword evidence="1" id="KW-0418">Kinase</keyword>
<dbReference type="Pfam" id="PF13581">
    <property type="entry name" value="HATPase_c_2"/>
    <property type="match status" value="1"/>
</dbReference>
<dbReference type="CDD" id="cd16936">
    <property type="entry name" value="HATPase_RsbW-like"/>
    <property type="match status" value="1"/>
</dbReference>
<feature type="domain" description="Histidine kinase/HSP90-like ATPase" evidence="2">
    <location>
        <begin position="12"/>
        <end position="137"/>
    </location>
</feature>
<dbReference type="InterPro" id="IPR050267">
    <property type="entry name" value="Anti-sigma-factor_SerPK"/>
</dbReference>
<evidence type="ECO:0000313" key="3">
    <source>
        <dbReference type="EMBL" id="PYI55170.1"/>
    </source>
</evidence>
<keyword evidence="3" id="KW-0067">ATP-binding</keyword>
<dbReference type="EMBL" id="QJVJ01000004">
    <property type="protein sequence ID" value="PYI55170.1"/>
    <property type="molecule type" value="Genomic_DNA"/>
</dbReference>